<evidence type="ECO:0000313" key="1">
    <source>
        <dbReference type="RefSeq" id="XP_016493969.1"/>
    </source>
</evidence>
<dbReference type="OrthoDB" id="691764at2759"/>
<accession>A0A1S4BYW2</accession>
<dbReference type="RefSeq" id="XP_016493969.1">
    <property type="nucleotide sequence ID" value="XM_016638483.1"/>
</dbReference>
<dbReference type="PaxDb" id="4097-A0A1S4BYW2"/>
<dbReference type="OMA" id="EEVWKCA"/>
<dbReference type="AlphaFoldDB" id="A0A1S4BYW2"/>
<sequence length="245" mass="26792">MMAFYLDEEEVWRCPKHPSKRRRNGVCPVCLKDRLIILCPDCANVRPCACYASASSSSSSASSSFSLFSSSSGRSGGGGAGGGCEGIGSVARVSKLIESEPAFQRSRSVGIPFLRSRDKNSAARRNQPPICNGKINKTPSFWSVFKLSKSKRSGESEKEELKGKANVKANIHHVNIINEFSDSRIDDFARMMNRSRSMCVAITSVSGAGESPSKSKGWHFPSPMKVFRQSKASKLVHERSPMYRG</sequence>
<dbReference type="PANTHER" id="PTHR34197:SF2">
    <property type="entry name" value="OS04G0591300 PROTEIN"/>
    <property type="match status" value="1"/>
</dbReference>
<gene>
    <name evidence="1" type="primary">LOC107813242</name>
</gene>
<dbReference type="KEGG" id="nta:107813242"/>
<reference evidence="1" key="1">
    <citation type="submission" date="2025-08" db="UniProtKB">
        <authorList>
            <consortium name="RefSeq"/>
        </authorList>
    </citation>
    <scope>IDENTIFICATION</scope>
</reference>
<evidence type="ECO:0008006" key="2">
    <source>
        <dbReference type="Google" id="ProtNLM"/>
    </source>
</evidence>
<proteinExistence type="predicted"/>
<protein>
    <recommendedName>
        <fullName evidence="2">Suppressor protein SRP40-like</fullName>
    </recommendedName>
</protein>
<organism evidence="1">
    <name type="scientific">Nicotiana tabacum</name>
    <name type="common">Common tobacco</name>
    <dbReference type="NCBI Taxonomy" id="4097"/>
    <lineage>
        <taxon>Eukaryota</taxon>
        <taxon>Viridiplantae</taxon>
        <taxon>Streptophyta</taxon>
        <taxon>Embryophyta</taxon>
        <taxon>Tracheophyta</taxon>
        <taxon>Spermatophyta</taxon>
        <taxon>Magnoliopsida</taxon>
        <taxon>eudicotyledons</taxon>
        <taxon>Gunneridae</taxon>
        <taxon>Pentapetalae</taxon>
        <taxon>asterids</taxon>
        <taxon>lamiids</taxon>
        <taxon>Solanales</taxon>
        <taxon>Solanaceae</taxon>
        <taxon>Nicotianoideae</taxon>
        <taxon>Nicotianeae</taxon>
        <taxon>Nicotiana</taxon>
    </lineage>
</organism>
<dbReference type="PANTHER" id="PTHR34197">
    <property type="entry name" value="OS04G0591300 PROTEIN"/>
    <property type="match status" value="1"/>
</dbReference>
<dbReference type="STRING" id="4097.A0A1S4BYW2"/>
<name>A0A1S4BYW2_TOBAC</name>